<evidence type="ECO:0000313" key="2">
    <source>
        <dbReference type="EMBL" id="KAG7401200.1"/>
    </source>
</evidence>
<dbReference type="OrthoDB" id="78101at2759"/>
<accession>A0A8T1XCT3</accession>
<evidence type="ECO:0000256" key="1">
    <source>
        <dbReference type="SAM" id="Coils"/>
    </source>
</evidence>
<keyword evidence="3" id="KW-1185">Reference proteome</keyword>
<protein>
    <submittedName>
        <fullName evidence="2">Uncharacterized protein</fullName>
    </submittedName>
</protein>
<feature type="coiled-coil region" evidence="1">
    <location>
        <begin position="37"/>
        <end position="114"/>
    </location>
</feature>
<evidence type="ECO:0000313" key="3">
    <source>
        <dbReference type="Proteomes" id="UP000693981"/>
    </source>
</evidence>
<organism evidence="2 3">
    <name type="scientific">Phytophthora boehmeriae</name>
    <dbReference type="NCBI Taxonomy" id="109152"/>
    <lineage>
        <taxon>Eukaryota</taxon>
        <taxon>Sar</taxon>
        <taxon>Stramenopiles</taxon>
        <taxon>Oomycota</taxon>
        <taxon>Peronosporomycetes</taxon>
        <taxon>Peronosporales</taxon>
        <taxon>Peronosporaceae</taxon>
        <taxon>Phytophthora</taxon>
    </lineage>
</organism>
<dbReference type="EMBL" id="JAGDFL010000016">
    <property type="protein sequence ID" value="KAG7401200.1"/>
    <property type="molecule type" value="Genomic_DNA"/>
</dbReference>
<reference evidence="2" key="1">
    <citation type="submission" date="2021-02" db="EMBL/GenBank/DDBJ databases">
        <authorList>
            <person name="Palmer J.M."/>
        </authorList>
    </citation>
    <scope>NUCLEOTIDE SEQUENCE</scope>
    <source>
        <strain evidence="2">SCRP23</strain>
    </source>
</reference>
<keyword evidence="1" id="KW-0175">Coiled coil</keyword>
<proteinExistence type="predicted"/>
<dbReference type="AlphaFoldDB" id="A0A8T1XCT3"/>
<sequence>MSEVEKANKQIQTQEQDDQWEWQRVWKGAFAKMRQQLQDKTDEADALIIDNKELRALLTAHKKALEDAERDRRDVETKHAAELDNLRAVHALELADLQARHRQKLQEMALQNDEQLLGRRRENRYLQSKLKCVEPHRKDSTADANSDFLQYIDDFYSATLQLTSQNKL</sequence>
<name>A0A8T1XCT3_9STRA</name>
<comment type="caution">
    <text evidence="2">The sequence shown here is derived from an EMBL/GenBank/DDBJ whole genome shotgun (WGS) entry which is preliminary data.</text>
</comment>
<gene>
    <name evidence="2" type="ORF">PHYBOEH_002384</name>
</gene>
<dbReference type="Proteomes" id="UP000693981">
    <property type="component" value="Unassembled WGS sequence"/>
</dbReference>